<dbReference type="InterPro" id="IPR035979">
    <property type="entry name" value="RBD_domain_sf"/>
</dbReference>
<evidence type="ECO:0000313" key="4">
    <source>
        <dbReference type="Proteomes" id="UP000192578"/>
    </source>
</evidence>
<protein>
    <submittedName>
        <fullName evidence="3">Calcipressin-2</fullName>
    </submittedName>
</protein>
<evidence type="ECO:0000256" key="1">
    <source>
        <dbReference type="ARBA" id="ARBA00008209"/>
    </source>
</evidence>
<dbReference type="GO" id="GO:0005634">
    <property type="term" value="C:nucleus"/>
    <property type="evidence" value="ECO:0007669"/>
    <property type="project" value="TreeGrafter"/>
</dbReference>
<dbReference type="Gene3D" id="3.30.70.330">
    <property type="match status" value="1"/>
</dbReference>
<dbReference type="EMBL" id="MTYJ01000011">
    <property type="protein sequence ID" value="OQV23414.1"/>
    <property type="molecule type" value="Genomic_DNA"/>
</dbReference>
<dbReference type="SUPFAM" id="SSF54928">
    <property type="entry name" value="RNA-binding domain, RBD"/>
    <property type="match status" value="1"/>
</dbReference>
<feature type="region of interest" description="Disordered" evidence="2">
    <location>
        <begin position="217"/>
        <end position="243"/>
    </location>
</feature>
<dbReference type="OrthoDB" id="17212at2759"/>
<dbReference type="AlphaFoldDB" id="A0A1W0X7M0"/>
<proteinExistence type="inferred from homology"/>
<dbReference type="PANTHER" id="PTHR10300:SF14">
    <property type="entry name" value="PROTEIN SARAH"/>
    <property type="match status" value="1"/>
</dbReference>
<accession>A0A1W0X7M0</accession>
<gene>
    <name evidence="3" type="ORF">BV898_02536</name>
</gene>
<sequence>MPTAMETEEATSSMVYSPDVAYRSAPAEPTSQILVTNMDPAIFCNQDLMDAFEGLIRTYDAQCQIFYFKSFLRARIDLDSVKTASSAKRCLHGLPFGSRFLQCYFFRDLLLGRRNSDHLELPPLEKQFLISPPASPPVGWEPVHEGEPIIDYNLVAALAALQPGEVHELHPGAHDKNIPAIVLQPCVSRECFTTTTSEEEAVMMMTTESSMMMMSDDDMSASRKVPRPQIVQTRRPPEREEGD</sequence>
<dbReference type="GO" id="GO:0008597">
    <property type="term" value="F:calcium-dependent protein serine/threonine phosphatase regulator activity"/>
    <property type="evidence" value="ECO:0007669"/>
    <property type="project" value="TreeGrafter"/>
</dbReference>
<reference evidence="4" key="1">
    <citation type="submission" date="2017-01" db="EMBL/GenBank/DDBJ databases">
        <title>Comparative genomics of anhydrobiosis in the tardigrade Hypsibius dujardini.</title>
        <authorList>
            <person name="Yoshida Y."/>
            <person name="Koutsovoulos G."/>
            <person name="Laetsch D."/>
            <person name="Stevens L."/>
            <person name="Kumar S."/>
            <person name="Horikawa D."/>
            <person name="Ishino K."/>
            <person name="Komine S."/>
            <person name="Tomita M."/>
            <person name="Blaxter M."/>
            <person name="Arakawa K."/>
        </authorList>
    </citation>
    <scope>NUCLEOTIDE SEQUENCE [LARGE SCALE GENOMIC DNA]</scope>
    <source>
        <strain evidence="4">Z151</strain>
    </source>
</reference>
<dbReference type="GO" id="GO:0003676">
    <property type="term" value="F:nucleic acid binding"/>
    <property type="evidence" value="ECO:0007669"/>
    <property type="project" value="InterPro"/>
</dbReference>
<dbReference type="PANTHER" id="PTHR10300">
    <property type="entry name" value="CALCIPRESSIN"/>
    <property type="match status" value="1"/>
</dbReference>
<dbReference type="Proteomes" id="UP000192578">
    <property type="component" value="Unassembled WGS sequence"/>
</dbReference>
<dbReference type="InterPro" id="IPR006931">
    <property type="entry name" value="Calcipressin"/>
</dbReference>
<dbReference type="GO" id="GO:0005737">
    <property type="term" value="C:cytoplasm"/>
    <property type="evidence" value="ECO:0007669"/>
    <property type="project" value="TreeGrafter"/>
</dbReference>
<dbReference type="InterPro" id="IPR012677">
    <property type="entry name" value="Nucleotide-bd_a/b_plait_sf"/>
</dbReference>
<keyword evidence="4" id="KW-1185">Reference proteome</keyword>
<comment type="caution">
    <text evidence="3">The sequence shown here is derived from an EMBL/GenBank/DDBJ whole genome shotgun (WGS) entry which is preliminary data.</text>
</comment>
<name>A0A1W0X7M0_HYPEX</name>
<dbReference type="Pfam" id="PF04847">
    <property type="entry name" value="Calcipressin"/>
    <property type="match status" value="1"/>
</dbReference>
<evidence type="ECO:0000256" key="2">
    <source>
        <dbReference type="SAM" id="MobiDB-lite"/>
    </source>
</evidence>
<organism evidence="3 4">
    <name type="scientific">Hypsibius exemplaris</name>
    <name type="common">Freshwater tardigrade</name>
    <dbReference type="NCBI Taxonomy" id="2072580"/>
    <lineage>
        <taxon>Eukaryota</taxon>
        <taxon>Metazoa</taxon>
        <taxon>Ecdysozoa</taxon>
        <taxon>Tardigrada</taxon>
        <taxon>Eutardigrada</taxon>
        <taxon>Parachela</taxon>
        <taxon>Hypsibioidea</taxon>
        <taxon>Hypsibiidae</taxon>
        <taxon>Hypsibius</taxon>
    </lineage>
</organism>
<evidence type="ECO:0000313" key="3">
    <source>
        <dbReference type="EMBL" id="OQV23414.1"/>
    </source>
</evidence>
<dbReference type="GO" id="GO:0019722">
    <property type="term" value="P:calcium-mediated signaling"/>
    <property type="evidence" value="ECO:0007669"/>
    <property type="project" value="InterPro"/>
</dbReference>
<comment type="similarity">
    <text evidence="1">Belongs to the RCAN family.</text>
</comment>